<sequence>MRDQTVRLQRKPFFTVPTARLGRDSSASMSTNAQPSTRRRVKRRRVNTTDTIEVARGSAPPDPNRQAYNAATALQAATSSPSLPNMIPVSRPPEAPFYPGAIEMWVVRDANGQKRLVSERVPGYRHWRIGDPNMSTCFECNKGGNLVGCRTCKRSYHIACLKERASEELVFRRRFHCPLCIERGWDEQPPPEILPLTAPSSRSGSPDPPSRQVVSRRVSGAGDEPTNMPRLGRGDGGGDGEMQNDPNQPYRPSHPAQAEERNQDHESDFFNPEQDSTPTASDAHPIIPQPIRVSHPSWAPSLPATSSTHPSRRHEWHESAFPETSDDPDGVKLPASKRRTKRSRYQTMESDVDLALTTIYREIERVQELRLEIRTLQDELKISNQERQMLQGRVALERSTRGESIAQRDAEIESLKKQLDAMTRAHNAVVHENKLLAQRIEDNTTTQAKLEEMQALKIGLRRLLGD</sequence>
<dbReference type="InterPro" id="IPR011011">
    <property type="entry name" value="Znf_FYVE_PHD"/>
</dbReference>
<dbReference type="SMART" id="SM00249">
    <property type="entry name" value="PHD"/>
    <property type="match status" value="1"/>
</dbReference>
<dbReference type="InterPro" id="IPR019786">
    <property type="entry name" value="Zinc_finger_PHD-type_CS"/>
</dbReference>
<dbReference type="VEuPathDB" id="FungiDB:PV08_08517"/>
<keyword evidence="2 4" id="KW-0863">Zinc-finger</keyword>
<feature type="compositionally biased region" description="Polar residues" evidence="6">
    <location>
        <begin position="25"/>
        <end position="36"/>
    </location>
</feature>
<evidence type="ECO:0000256" key="3">
    <source>
        <dbReference type="ARBA" id="ARBA00022833"/>
    </source>
</evidence>
<accession>A0A0D2BQB7</accession>
<keyword evidence="5" id="KW-0175">Coiled coil</keyword>
<dbReference type="SUPFAM" id="SSF57903">
    <property type="entry name" value="FYVE/PHD zinc finger"/>
    <property type="match status" value="1"/>
</dbReference>
<name>A0A0D2BQB7_9EURO</name>
<keyword evidence="3" id="KW-0862">Zinc</keyword>
<evidence type="ECO:0000313" key="9">
    <source>
        <dbReference type="Proteomes" id="UP000053328"/>
    </source>
</evidence>
<gene>
    <name evidence="8" type="ORF">PV08_08517</name>
</gene>
<keyword evidence="9" id="KW-1185">Reference proteome</keyword>
<evidence type="ECO:0000313" key="8">
    <source>
        <dbReference type="EMBL" id="KIW13329.1"/>
    </source>
</evidence>
<dbReference type="RefSeq" id="XP_016233545.1">
    <property type="nucleotide sequence ID" value="XM_016382842.1"/>
</dbReference>
<evidence type="ECO:0000256" key="2">
    <source>
        <dbReference type="ARBA" id="ARBA00022771"/>
    </source>
</evidence>
<feature type="coiled-coil region" evidence="5">
    <location>
        <begin position="359"/>
        <end position="425"/>
    </location>
</feature>
<dbReference type="Gene3D" id="3.30.40.10">
    <property type="entry name" value="Zinc/RING finger domain, C3HC4 (zinc finger)"/>
    <property type="match status" value="1"/>
</dbReference>
<evidence type="ECO:0000256" key="5">
    <source>
        <dbReference type="SAM" id="Coils"/>
    </source>
</evidence>
<dbReference type="GO" id="GO:0008270">
    <property type="term" value="F:zinc ion binding"/>
    <property type="evidence" value="ECO:0007669"/>
    <property type="project" value="UniProtKB-KW"/>
</dbReference>
<protein>
    <recommendedName>
        <fullName evidence="7">PHD-type domain-containing protein</fullName>
    </recommendedName>
</protein>
<dbReference type="InterPro" id="IPR013083">
    <property type="entry name" value="Znf_RING/FYVE/PHD"/>
</dbReference>
<dbReference type="AlphaFoldDB" id="A0A0D2BQB7"/>
<dbReference type="Pfam" id="PF00628">
    <property type="entry name" value="PHD"/>
    <property type="match status" value="1"/>
</dbReference>
<dbReference type="PROSITE" id="PS01359">
    <property type="entry name" value="ZF_PHD_1"/>
    <property type="match status" value="1"/>
</dbReference>
<evidence type="ECO:0000259" key="7">
    <source>
        <dbReference type="PROSITE" id="PS50016"/>
    </source>
</evidence>
<feature type="domain" description="PHD-type" evidence="7">
    <location>
        <begin position="134"/>
        <end position="183"/>
    </location>
</feature>
<proteinExistence type="predicted"/>
<dbReference type="OrthoDB" id="336088at2759"/>
<feature type="region of interest" description="Disordered" evidence="6">
    <location>
        <begin position="188"/>
        <end position="344"/>
    </location>
</feature>
<dbReference type="GeneID" id="27335600"/>
<evidence type="ECO:0000256" key="1">
    <source>
        <dbReference type="ARBA" id="ARBA00022723"/>
    </source>
</evidence>
<dbReference type="PROSITE" id="PS50016">
    <property type="entry name" value="ZF_PHD_2"/>
    <property type="match status" value="1"/>
</dbReference>
<evidence type="ECO:0000256" key="6">
    <source>
        <dbReference type="SAM" id="MobiDB-lite"/>
    </source>
</evidence>
<feature type="compositionally biased region" description="Basic residues" evidence="6">
    <location>
        <begin position="335"/>
        <end position="344"/>
    </location>
</feature>
<organism evidence="8 9">
    <name type="scientific">Exophiala spinifera</name>
    <dbReference type="NCBI Taxonomy" id="91928"/>
    <lineage>
        <taxon>Eukaryota</taxon>
        <taxon>Fungi</taxon>
        <taxon>Dikarya</taxon>
        <taxon>Ascomycota</taxon>
        <taxon>Pezizomycotina</taxon>
        <taxon>Eurotiomycetes</taxon>
        <taxon>Chaetothyriomycetidae</taxon>
        <taxon>Chaetothyriales</taxon>
        <taxon>Herpotrichiellaceae</taxon>
        <taxon>Exophiala</taxon>
    </lineage>
</organism>
<dbReference type="InterPro" id="IPR001965">
    <property type="entry name" value="Znf_PHD"/>
</dbReference>
<dbReference type="STRING" id="91928.A0A0D2BQB7"/>
<feature type="region of interest" description="Disordered" evidence="6">
    <location>
        <begin position="20"/>
        <end position="44"/>
    </location>
</feature>
<dbReference type="Proteomes" id="UP000053328">
    <property type="component" value="Unassembled WGS sequence"/>
</dbReference>
<dbReference type="EMBL" id="KN847497">
    <property type="protein sequence ID" value="KIW13329.1"/>
    <property type="molecule type" value="Genomic_DNA"/>
</dbReference>
<keyword evidence="1" id="KW-0479">Metal-binding</keyword>
<feature type="compositionally biased region" description="Basic and acidic residues" evidence="6">
    <location>
        <begin position="257"/>
        <end position="268"/>
    </location>
</feature>
<evidence type="ECO:0000256" key="4">
    <source>
        <dbReference type="PROSITE-ProRule" id="PRU00146"/>
    </source>
</evidence>
<reference evidence="8 9" key="1">
    <citation type="submission" date="2015-01" db="EMBL/GenBank/DDBJ databases">
        <title>The Genome Sequence of Exophiala spinifera CBS89968.</title>
        <authorList>
            <consortium name="The Broad Institute Genomics Platform"/>
            <person name="Cuomo C."/>
            <person name="de Hoog S."/>
            <person name="Gorbushina A."/>
            <person name="Stielow B."/>
            <person name="Teixiera M."/>
            <person name="Abouelleil A."/>
            <person name="Chapman S.B."/>
            <person name="Priest M."/>
            <person name="Young S.K."/>
            <person name="Wortman J."/>
            <person name="Nusbaum C."/>
            <person name="Birren B."/>
        </authorList>
    </citation>
    <scope>NUCLEOTIDE SEQUENCE [LARGE SCALE GENOMIC DNA]</scope>
    <source>
        <strain evidence="8 9">CBS 89968</strain>
    </source>
</reference>
<dbReference type="InterPro" id="IPR019787">
    <property type="entry name" value="Znf_PHD-finger"/>
</dbReference>
<dbReference type="HOGENOM" id="CLU_059024_0_0_1"/>